<dbReference type="EMBL" id="MT113913">
    <property type="protein sequence ID" value="QIK02019.1"/>
    <property type="molecule type" value="Genomic_DNA"/>
</dbReference>
<keyword evidence="1" id="KW-0812">Transmembrane</keyword>
<dbReference type="AlphaFoldDB" id="A0A6G7SJH3"/>
<protein>
    <submittedName>
        <fullName evidence="2">ATP synthase subunit 8</fullName>
    </submittedName>
</protein>
<name>A0A6G7SJH3_9NEOP</name>
<reference evidence="2" key="1">
    <citation type="submission" date="2020-02" db="EMBL/GenBank/DDBJ databases">
        <title>Mitochondrial genomes of Columbicola feather lice are highly fragmented, indicating repeated evolution of minicircle-type genomes in parasitic lice.</title>
        <authorList>
            <person name="Sweet A."/>
            <person name="Johnson K."/>
            <person name="Cameron S."/>
        </authorList>
    </citation>
    <scope>NUCLEOTIDE SEQUENCE</scope>
    <source>
        <strain evidence="2">CocolColiv</strain>
        <tissue evidence="2">Whole louse</tissue>
    </source>
</reference>
<evidence type="ECO:0000256" key="1">
    <source>
        <dbReference type="SAM" id="Phobius"/>
    </source>
</evidence>
<proteinExistence type="predicted"/>
<keyword evidence="2" id="KW-0496">Mitochondrion</keyword>
<accession>A0A6G7SJH3</accession>
<geneLocation type="mitochondrion" evidence="2"/>
<keyword evidence="1" id="KW-1133">Transmembrane helix</keyword>
<keyword evidence="1" id="KW-0472">Membrane</keyword>
<sequence>MPQMAPMFWEMFLVSFSIVFITFFVFIFFFTPLFIEKSKEEKAHFSVFRSDFSEKSLKTYF</sequence>
<organism evidence="2">
    <name type="scientific">Columbicola columbae</name>
    <name type="common">slender pigeon louse</name>
    <dbReference type="NCBI Taxonomy" id="128991"/>
    <lineage>
        <taxon>Eukaryota</taxon>
        <taxon>Metazoa</taxon>
        <taxon>Ecdysozoa</taxon>
        <taxon>Arthropoda</taxon>
        <taxon>Hexapoda</taxon>
        <taxon>Insecta</taxon>
        <taxon>Pterygota</taxon>
        <taxon>Neoptera</taxon>
        <taxon>Paraneoptera</taxon>
        <taxon>Psocodea</taxon>
        <taxon>Troctomorpha</taxon>
        <taxon>Phthiraptera</taxon>
        <taxon>Ischnocera</taxon>
        <taxon>Philopteridae</taxon>
        <taxon>Columbicola</taxon>
    </lineage>
</organism>
<evidence type="ECO:0000313" key="2">
    <source>
        <dbReference type="EMBL" id="QIK02019.1"/>
    </source>
</evidence>
<gene>
    <name evidence="2" type="primary">ATP8</name>
</gene>
<feature type="transmembrane region" description="Helical" evidence="1">
    <location>
        <begin position="12"/>
        <end position="35"/>
    </location>
</feature>